<gene>
    <name evidence="1" type="ORF">AW09_003665</name>
</gene>
<protein>
    <submittedName>
        <fullName evidence="1">Uncharacterized protein</fullName>
    </submittedName>
</protein>
<dbReference type="Proteomes" id="UP000020077">
    <property type="component" value="Unassembled WGS sequence"/>
</dbReference>
<name>A0A080LU79_9PROT</name>
<dbReference type="AlphaFoldDB" id="A0A080LU79"/>
<reference evidence="1 2" key="1">
    <citation type="submission" date="2014-02" db="EMBL/GenBank/DDBJ databases">
        <title>Expanding our view of genomic diversity in Candidatus Accumulibacter clades.</title>
        <authorList>
            <person name="Skennerton C.T."/>
            <person name="Barr J.J."/>
            <person name="Slater F.R."/>
            <person name="Bond P.L."/>
            <person name="Tyson G.W."/>
        </authorList>
    </citation>
    <scope>NUCLEOTIDE SEQUENCE [LARGE SCALE GENOMIC DNA]</scope>
    <source>
        <strain evidence="2">BA-91</strain>
    </source>
</reference>
<organism evidence="1 2">
    <name type="scientific">Candidatus Accumulibacter phosphatis</name>
    <dbReference type="NCBI Taxonomy" id="327160"/>
    <lineage>
        <taxon>Bacteria</taxon>
        <taxon>Pseudomonadati</taxon>
        <taxon>Pseudomonadota</taxon>
        <taxon>Betaproteobacteria</taxon>
        <taxon>Candidatus Accumulibacter</taxon>
    </lineage>
</organism>
<evidence type="ECO:0000313" key="1">
    <source>
        <dbReference type="EMBL" id="KFB71210.1"/>
    </source>
</evidence>
<comment type="caution">
    <text evidence="1">The sequence shown here is derived from an EMBL/GenBank/DDBJ whole genome shotgun (WGS) entry which is preliminary data.</text>
</comment>
<accession>A0A080LU79</accession>
<dbReference type="Pfam" id="PF22091">
    <property type="entry name" value="DUF6941"/>
    <property type="match status" value="1"/>
</dbReference>
<dbReference type="EMBL" id="JDVG02000579">
    <property type="protein sequence ID" value="KFB71210.1"/>
    <property type="molecule type" value="Genomic_DNA"/>
</dbReference>
<sequence>MSNSPYLFCLYAEDVRQEITGQMSIIGAFQGGLRVPSVPTHLPKLAIIANLRMPSEKAPSSVKLEVHRDGEVLQAIEPPPEFLQSVIKQPRAGLDDGYAMQFVVGFAGFPVPAAGKLEVRAMIDGVVLRGNSLEITVGDVPPATVGLKSE</sequence>
<evidence type="ECO:0000313" key="2">
    <source>
        <dbReference type="Proteomes" id="UP000020077"/>
    </source>
</evidence>
<proteinExistence type="predicted"/>
<dbReference type="InterPro" id="IPR054221">
    <property type="entry name" value="DUF6941"/>
</dbReference>